<dbReference type="EMBL" id="RQFA01000024">
    <property type="protein sequence ID" value="TGK36198.1"/>
    <property type="molecule type" value="Genomic_DNA"/>
</dbReference>
<organism evidence="1 2">
    <name type="scientific">Leptospira gomenensis</name>
    <dbReference type="NCBI Taxonomy" id="2484974"/>
    <lineage>
        <taxon>Bacteria</taxon>
        <taxon>Pseudomonadati</taxon>
        <taxon>Spirochaetota</taxon>
        <taxon>Spirochaetia</taxon>
        <taxon>Leptospirales</taxon>
        <taxon>Leptospiraceae</taxon>
        <taxon>Leptospira</taxon>
    </lineage>
</organism>
<dbReference type="RefSeq" id="WP_135595549.1">
    <property type="nucleotide sequence ID" value="NZ_RQEZ01000086.1"/>
</dbReference>
<reference evidence="1" key="1">
    <citation type="journal article" date="2019" name="PLoS Negl. Trop. Dis.">
        <title>Revisiting the worldwide diversity of Leptospira species in the environment.</title>
        <authorList>
            <person name="Vincent A.T."/>
            <person name="Schiettekatte O."/>
            <person name="Bourhy P."/>
            <person name="Veyrier F.J."/>
            <person name="Picardeau M."/>
        </authorList>
    </citation>
    <scope>NUCLEOTIDE SEQUENCE [LARGE SCALE GENOMIC DNA]</scope>
    <source>
        <strain evidence="1">201800299</strain>
    </source>
</reference>
<comment type="caution">
    <text evidence="1">The sequence shown here is derived from an EMBL/GenBank/DDBJ whole genome shotgun (WGS) entry which is preliminary data.</text>
</comment>
<dbReference type="OrthoDB" id="343361at2"/>
<keyword evidence="2" id="KW-1185">Reference proteome</keyword>
<sequence length="303" mass="34083">MSATVNENQLILPNGEINPQAYVNDPLKKLEELQRAFPPDKFNMIGFSQFLMNRLPEGVTLLPQFVTVTALDLWDETNAEEVRLKPGHVMLRSEKVINIGQAMGIKLRKVREDREVKVGSVPHLEAAWVASMNLPDGTVVETSVVTKKLPLYTSTGKLQVHLSESLERKVKRNAIKELLNIPTAMPRDQAQKMWVCVKSVFDPDSEFGKNRLKEIQGSAVAAETLLFDTDTEFTPPPVFDPMEARKRGEEIGKKLQEAKSREDIKKIMEPLNSSEFDAFTWNAIRAIANQRHQELKPAGGAQL</sequence>
<evidence type="ECO:0000313" key="2">
    <source>
        <dbReference type="Proteomes" id="UP000298277"/>
    </source>
</evidence>
<evidence type="ECO:0000313" key="1">
    <source>
        <dbReference type="EMBL" id="TGK36198.1"/>
    </source>
</evidence>
<accession>A0A5F1YEY5</accession>
<dbReference type="AlphaFoldDB" id="A0A5F1YEY5"/>
<name>A0A5F1YEY5_9LEPT</name>
<protein>
    <submittedName>
        <fullName evidence="1">Uncharacterized protein</fullName>
    </submittedName>
</protein>
<dbReference type="Proteomes" id="UP000298277">
    <property type="component" value="Unassembled WGS sequence"/>
</dbReference>
<proteinExistence type="predicted"/>
<gene>
    <name evidence="1" type="ORF">EHQ17_04595</name>
</gene>